<keyword evidence="4" id="KW-0805">Transcription regulation</keyword>
<dbReference type="AlphaFoldDB" id="A0A8J6C6X4"/>
<evidence type="ECO:0000256" key="5">
    <source>
        <dbReference type="ARBA" id="ARBA00023163"/>
    </source>
</evidence>
<comment type="subcellular location">
    <subcellularLocation>
        <location evidence="1">Nucleus</location>
    </subcellularLocation>
</comment>
<keyword evidence="3" id="KW-0678">Repressor</keyword>
<dbReference type="OrthoDB" id="510958at2759"/>
<feature type="compositionally biased region" description="Basic and acidic residues" evidence="7">
    <location>
        <begin position="33"/>
        <end position="44"/>
    </location>
</feature>
<keyword evidence="6" id="KW-0539">Nucleus</keyword>
<evidence type="ECO:0000259" key="8">
    <source>
        <dbReference type="Pfam" id="PF13867"/>
    </source>
</evidence>
<feature type="region of interest" description="Disordered" evidence="7">
    <location>
        <begin position="1"/>
        <end position="74"/>
    </location>
</feature>
<proteinExistence type="inferred from homology"/>
<evidence type="ECO:0000313" key="10">
    <source>
        <dbReference type="Proteomes" id="UP000751190"/>
    </source>
</evidence>
<evidence type="ECO:0000256" key="7">
    <source>
        <dbReference type="SAM" id="MobiDB-lite"/>
    </source>
</evidence>
<dbReference type="GO" id="GO:0005634">
    <property type="term" value="C:nucleus"/>
    <property type="evidence" value="ECO:0007669"/>
    <property type="project" value="UniProtKB-SubCell"/>
</dbReference>
<dbReference type="InterPro" id="IPR038291">
    <property type="entry name" value="SAP30_C_sf"/>
</dbReference>
<name>A0A8J6C6X4_DIALT</name>
<dbReference type="EMBL" id="JAGTXO010000079">
    <property type="protein sequence ID" value="KAG8457163.1"/>
    <property type="molecule type" value="Genomic_DNA"/>
</dbReference>
<dbReference type="Pfam" id="PF13867">
    <property type="entry name" value="SAP30_Sin3_bdg"/>
    <property type="match status" value="1"/>
</dbReference>
<dbReference type="InterPro" id="IPR025718">
    <property type="entry name" value="SAP30_Sin3-bd"/>
</dbReference>
<evidence type="ECO:0000313" key="9">
    <source>
        <dbReference type="EMBL" id="KAG8457163.1"/>
    </source>
</evidence>
<keyword evidence="10" id="KW-1185">Reference proteome</keyword>
<evidence type="ECO:0000256" key="4">
    <source>
        <dbReference type="ARBA" id="ARBA00023015"/>
    </source>
</evidence>
<keyword evidence="5" id="KW-0804">Transcription</keyword>
<evidence type="ECO:0000256" key="6">
    <source>
        <dbReference type="ARBA" id="ARBA00023242"/>
    </source>
</evidence>
<dbReference type="Gene3D" id="6.10.160.20">
    <property type="match status" value="1"/>
</dbReference>
<reference evidence="9" key="1">
    <citation type="submission" date="2021-05" db="EMBL/GenBank/DDBJ databases">
        <title>The genome of the haptophyte Pavlova lutheri (Diacronema luteri, Pavlovales) - a model for lipid biosynthesis in eukaryotic algae.</title>
        <authorList>
            <person name="Hulatt C.J."/>
            <person name="Posewitz M.C."/>
        </authorList>
    </citation>
    <scope>NUCLEOTIDE SEQUENCE</scope>
    <source>
        <strain evidence="9">NIVA-4/92</strain>
    </source>
</reference>
<gene>
    <name evidence="9" type="ORF">KFE25_004380</name>
</gene>
<dbReference type="PANTHER" id="PTHR13286">
    <property type="entry name" value="SAP30"/>
    <property type="match status" value="1"/>
</dbReference>
<sequence length="150" mass="17004">MENGKVPRRTQARKPRQVRPTPRAGGGGSDAGEDGKDYSRARRPDGKKKRQRAGEDDDEPRAYGASRFGVQSVPNRADREPVLVDFQKLDMGTLKRYKKVYRLKTRQNVTKADLALACARDFASRVVDEAETINNFLYHVQEQRDQQAAK</sequence>
<comment type="similarity">
    <text evidence="2">Belongs to the SAP30 family.</text>
</comment>
<dbReference type="InterPro" id="IPR024145">
    <property type="entry name" value="His_deAcase_SAP30/SAP30L"/>
</dbReference>
<feature type="compositionally biased region" description="Basic residues" evidence="7">
    <location>
        <begin position="1"/>
        <end position="17"/>
    </location>
</feature>
<evidence type="ECO:0000256" key="3">
    <source>
        <dbReference type="ARBA" id="ARBA00022491"/>
    </source>
</evidence>
<protein>
    <recommendedName>
        <fullName evidence="8">Histone deacetylase complex subunit SAP30 Sin3 binding domain-containing protein</fullName>
    </recommendedName>
</protein>
<feature type="domain" description="Histone deacetylase complex subunit SAP30 Sin3 binding" evidence="8">
    <location>
        <begin position="89"/>
        <end position="140"/>
    </location>
</feature>
<evidence type="ECO:0000256" key="2">
    <source>
        <dbReference type="ARBA" id="ARBA00006283"/>
    </source>
</evidence>
<comment type="caution">
    <text evidence="9">The sequence shown here is derived from an EMBL/GenBank/DDBJ whole genome shotgun (WGS) entry which is preliminary data.</text>
</comment>
<organism evidence="9 10">
    <name type="scientific">Diacronema lutheri</name>
    <name type="common">Unicellular marine alga</name>
    <name type="synonym">Monochrysis lutheri</name>
    <dbReference type="NCBI Taxonomy" id="2081491"/>
    <lineage>
        <taxon>Eukaryota</taxon>
        <taxon>Haptista</taxon>
        <taxon>Haptophyta</taxon>
        <taxon>Pavlovophyceae</taxon>
        <taxon>Pavlovales</taxon>
        <taxon>Pavlovaceae</taxon>
        <taxon>Diacronema</taxon>
    </lineage>
</organism>
<evidence type="ECO:0000256" key="1">
    <source>
        <dbReference type="ARBA" id="ARBA00004123"/>
    </source>
</evidence>
<dbReference type="Proteomes" id="UP000751190">
    <property type="component" value="Unassembled WGS sequence"/>
</dbReference>
<accession>A0A8J6C6X4</accession>